<name>M5SBC5_9BACT</name>
<dbReference type="PATRIC" id="fig|1263868.3.peg.6464"/>
<dbReference type="SUPFAM" id="SSF52540">
    <property type="entry name" value="P-loop containing nucleoside triphosphate hydrolases"/>
    <property type="match status" value="1"/>
</dbReference>
<dbReference type="Pfam" id="PF13401">
    <property type="entry name" value="AAA_22"/>
    <property type="match status" value="1"/>
</dbReference>
<feature type="region of interest" description="Disordered" evidence="1">
    <location>
        <begin position="1"/>
        <end position="35"/>
    </location>
</feature>
<dbReference type="AlphaFoldDB" id="M5SBC5"/>
<proteinExistence type="predicted"/>
<dbReference type="Gene3D" id="3.40.50.300">
    <property type="entry name" value="P-loop containing nucleotide triphosphate hydrolases"/>
    <property type="match status" value="1"/>
</dbReference>
<comment type="caution">
    <text evidence="3">The sequence shown here is derived from an EMBL/GenBank/DDBJ whole genome shotgun (WGS) entry which is preliminary data.</text>
</comment>
<dbReference type="InterPro" id="IPR027417">
    <property type="entry name" value="P-loop_NTPase"/>
</dbReference>
<organism evidence="3 4">
    <name type="scientific">Rhodopirellula europaea SH398</name>
    <dbReference type="NCBI Taxonomy" id="1263868"/>
    <lineage>
        <taxon>Bacteria</taxon>
        <taxon>Pseudomonadati</taxon>
        <taxon>Planctomycetota</taxon>
        <taxon>Planctomycetia</taxon>
        <taxon>Pirellulales</taxon>
        <taxon>Pirellulaceae</taxon>
        <taxon>Rhodopirellula</taxon>
    </lineage>
</organism>
<sequence>MRPQTIQRREVRFQSSQSKTGCREPTLGFQNARKDPNSADVIARFAHRPPSPHTLETNELSLSVAGLPIARALLILSEGPNGANHKPFCCTHSELRGTIGRSGRYRRFEPPPVLIPDGHSAPQDQNYTTLHQNVPKDEFSMQMSQGEKEHLTFSLNHAFRPATPINRKDLFQGRSSQVASVLDAINQNGRHLVVYGERGVGKTSLANMIALNLTNPLTDVMAPHINCTSIKTYSELWEAILSEIQFISEQREVDLPIAFQNWTQRRQDQVYSPIQQHDARMAMSALTDEMTVVLIFDEFDSLEDLDAKLGMAETIKLFSDRNVGCTIVLVGVANDIETLIEGHKSVERCLSQVKMPRMSRDEVEEIVVTTLALPDIEMTIEDAALHEISRIAKGLPNFAHQIGQKSAIEAITEGSRHIGLPHVQGGISSALDSTQGSIHAAYQRAITSTKASLYKEVLLACSLAECDEFGCFAPKDVRSPLSRILKKEAKIEAFARHLHSFCESSRGPMLLKLDLPGRARFRFANPLLEPFILLKGLNDGTLTAEVLAATRNKKDKQRRMF</sequence>
<dbReference type="PANTHER" id="PTHR34301:SF8">
    <property type="entry name" value="ATPASE DOMAIN-CONTAINING PROTEIN"/>
    <property type="match status" value="1"/>
</dbReference>
<gene>
    <name evidence="3" type="ORF">RESH_05957</name>
</gene>
<reference evidence="3 4" key="1">
    <citation type="journal article" date="2013" name="Mar. Genomics">
        <title>Expression of sulfatases in Rhodopirellula baltica and the diversity of sulfatases in the genus Rhodopirellula.</title>
        <authorList>
            <person name="Wegner C.E."/>
            <person name="Richter-Heitmann T."/>
            <person name="Klindworth A."/>
            <person name="Klockow C."/>
            <person name="Richter M."/>
            <person name="Achstetter T."/>
            <person name="Glockner F.O."/>
            <person name="Harder J."/>
        </authorList>
    </citation>
    <scope>NUCLEOTIDE SEQUENCE [LARGE SCALE GENOMIC DNA]</scope>
    <source>
        <strain evidence="3 4">SH398</strain>
    </source>
</reference>
<dbReference type="SMART" id="SM00382">
    <property type="entry name" value="AAA"/>
    <property type="match status" value="1"/>
</dbReference>
<accession>M5SBC5</accession>
<evidence type="ECO:0000313" key="3">
    <source>
        <dbReference type="EMBL" id="EMI23454.1"/>
    </source>
</evidence>
<dbReference type="STRING" id="1263868.RESH_05957"/>
<dbReference type="Proteomes" id="UP000011996">
    <property type="component" value="Unassembled WGS sequence"/>
</dbReference>
<dbReference type="EMBL" id="ANOF01000196">
    <property type="protein sequence ID" value="EMI23454.1"/>
    <property type="molecule type" value="Genomic_DNA"/>
</dbReference>
<dbReference type="GO" id="GO:0016887">
    <property type="term" value="F:ATP hydrolysis activity"/>
    <property type="evidence" value="ECO:0007669"/>
    <property type="project" value="InterPro"/>
</dbReference>
<evidence type="ECO:0000313" key="4">
    <source>
        <dbReference type="Proteomes" id="UP000011996"/>
    </source>
</evidence>
<protein>
    <submittedName>
        <fullName evidence="3">DNA-binding protein</fullName>
    </submittedName>
</protein>
<dbReference type="InterPro" id="IPR049945">
    <property type="entry name" value="AAA_22"/>
</dbReference>
<evidence type="ECO:0000259" key="2">
    <source>
        <dbReference type="SMART" id="SM00382"/>
    </source>
</evidence>
<dbReference type="InterPro" id="IPR003593">
    <property type="entry name" value="AAA+_ATPase"/>
</dbReference>
<evidence type="ECO:0000256" key="1">
    <source>
        <dbReference type="SAM" id="MobiDB-lite"/>
    </source>
</evidence>
<dbReference type="GO" id="GO:0003677">
    <property type="term" value="F:DNA binding"/>
    <property type="evidence" value="ECO:0007669"/>
    <property type="project" value="UniProtKB-KW"/>
</dbReference>
<dbReference type="PANTHER" id="PTHR34301">
    <property type="entry name" value="DNA-BINDING PROTEIN-RELATED"/>
    <property type="match status" value="1"/>
</dbReference>
<feature type="domain" description="AAA+ ATPase" evidence="2">
    <location>
        <begin position="188"/>
        <end position="373"/>
    </location>
</feature>
<keyword evidence="3" id="KW-0238">DNA-binding</keyword>